<proteinExistence type="predicted"/>
<sequence length="170" mass="20409">MFLEKHKRMQRVLEDTFSRWLDSVDKNSKNYGEIHAGFKYAIALSSNFDVSREKEEYDRTVILPKEKLYDRLKERTHGQLFYRGKVYPEEYQVSPFVRRILADAPEGQVVYFREGEGNSWFTLDEDCYGTRGNFFEIWENDPRKKKYNVYREGCYPWRVHSASEAFQILS</sequence>
<gene>
    <name evidence="1" type="ORF">MarDSR_074</name>
</gene>
<dbReference type="EMBL" id="OR343189">
    <property type="protein sequence ID" value="WNL50113.1"/>
    <property type="molecule type" value="Genomic_DNA"/>
</dbReference>
<accession>A0AA96IXW7</accession>
<organism evidence="1">
    <name type="scientific">Marseillevirus sp</name>
    <dbReference type="NCBI Taxonomy" id="2809551"/>
    <lineage>
        <taxon>Viruses</taxon>
        <taxon>Varidnaviria</taxon>
        <taxon>Bamfordvirae</taxon>
        <taxon>Nucleocytoviricota</taxon>
        <taxon>Megaviricetes</taxon>
        <taxon>Pimascovirales</taxon>
        <taxon>Pimascovirales incertae sedis</taxon>
        <taxon>Marseilleviridae</taxon>
        <taxon>Marseillevirus</taxon>
    </lineage>
</organism>
<name>A0AA96IXW7_9VIRU</name>
<reference evidence="1" key="1">
    <citation type="submission" date="2023-07" db="EMBL/GenBank/DDBJ databases">
        <authorList>
            <person name="Xia Y."/>
        </authorList>
    </citation>
    <scope>NUCLEOTIDE SEQUENCE</scope>
    <source>
        <strain evidence="1">E</strain>
    </source>
</reference>
<evidence type="ECO:0000313" key="1">
    <source>
        <dbReference type="EMBL" id="WNL50113.1"/>
    </source>
</evidence>
<protein>
    <submittedName>
        <fullName evidence="1">Uncharacterized protein</fullName>
    </submittedName>
</protein>